<dbReference type="NCBIfam" id="NF005313">
    <property type="entry name" value="PRK06847.1"/>
    <property type="match status" value="1"/>
</dbReference>
<evidence type="ECO:0000259" key="3">
    <source>
        <dbReference type="Pfam" id="PF01494"/>
    </source>
</evidence>
<dbReference type="PANTHER" id="PTHR13789:SF309">
    <property type="entry name" value="PUTATIVE (AFU_ORTHOLOGUE AFUA_6G14510)-RELATED"/>
    <property type="match status" value="1"/>
</dbReference>
<dbReference type="Proteomes" id="UP000283644">
    <property type="component" value="Unassembled WGS sequence"/>
</dbReference>
<evidence type="ECO:0000313" key="4">
    <source>
        <dbReference type="EMBL" id="RHW24078.1"/>
    </source>
</evidence>
<dbReference type="GO" id="GO:0004497">
    <property type="term" value="F:monooxygenase activity"/>
    <property type="evidence" value="ECO:0007669"/>
    <property type="project" value="UniProtKB-KW"/>
</dbReference>
<sequence length="372" mass="40229">MAVNKVLIVGGGVTGSVAAIGLAQRGVDVCLIEQRDVWMGAGHGITVHGNALRAFAEIGVADRIIATGVPFDRIRVHQAGGPLLADVPTPQTGGPFLPATLGTLRSDLQNVLVEEIGNLGIDVRLGCTVKELHDAGDRVTAALSDGTTAEYDLVVGADGIHSDTRRMLGFDERPAPSGMGIWRFVTERLEHMDSSAVFYGGPWYKAGYAPISDTQCYAYVLIDPVIKDADRRDNTVLTGLLDGYHGDFDHLRKSIDESTFSNYQPIEWLLIDRPWSRGRVILVGDAAHACPPLIAQGAAMCAEDAVILADFATREGDLDQLLGEFWRRRIHRVRTVVENSLQMVDWELHPDQPGSDAAGLMARSLALMTEPA</sequence>
<dbReference type="OrthoDB" id="3212532at2"/>
<dbReference type="InterPro" id="IPR050493">
    <property type="entry name" value="FAD-dep_Monooxygenase_BioMet"/>
</dbReference>
<dbReference type="AlphaFoldDB" id="A0A417XUC7"/>
<feature type="domain" description="FAD-binding" evidence="3">
    <location>
        <begin position="5"/>
        <end position="309"/>
    </location>
</feature>
<dbReference type="SUPFAM" id="SSF51905">
    <property type="entry name" value="FAD/NAD(P)-binding domain"/>
    <property type="match status" value="1"/>
</dbReference>
<evidence type="ECO:0000313" key="5">
    <source>
        <dbReference type="Proteomes" id="UP000283644"/>
    </source>
</evidence>
<accession>A0A417XUC7</accession>
<protein>
    <recommendedName>
        <fullName evidence="3">FAD-binding domain-containing protein</fullName>
    </recommendedName>
</protein>
<dbReference type="RefSeq" id="WP_118928273.1">
    <property type="nucleotide sequence ID" value="NZ_QXGH01000036.1"/>
</dbReference>
<evidence type="ECO:0000256" key="1">
    <source>
        <dbReference type="ARBA" id="ARBA00023002"/>
    </source>
</evidence>
<dbReference type="Pfam" id="PF01494">
    <property type="entry name" value="FAD_binding_3"/>
    <property type="match status" value="1"/>
</dbReference>
<dbReference type="GO" id="GO:0071949">
    <property type="term" value="F:FAD binding"/>
    <property type="evidence" value="ECO:0007669"/>
    <property type="project" value="InterPro"/>
</dbReference>
<dbReference type="PANTHER" id="PTHR13789">
    <property type="entry name" value="MONOOXYGENASE"/>
    <property type="match status" value="1"/>
</dbReference>
<evidence type="ECO:0000256" key="2">
    <source>
        <dbReference type="ARBA" id="ARBA00023033"/>
    </source>
</evidence>
<dbReference type="InterPro" id="IPR036188">
    <property type="entry name" value="FAD/NAD-bd_sf"/>
</dbReference>
<dbReference type="Gene3D" id="3.50.50.60">
    <property type="entry name" value="FAD/NAD(P)-binding domain"/>
    <property type="match status" value="1"/>
</dbReference>
<gene>
    <name evidence="4" type="ORF">D0Z08_26390</name>
</gene>
<keyword evidence="2" id="KW-0503">Monooxygenase</keyword>
<comment type="caution">
    <text evidence="4">The sequence shown here is derived from an EMBL/GenBank/DDBJ whole genome shotgun (WGS) entry which is preliminary data.</text>
</comment>
<reference evidence="4 5" key="1">
    <citation type="submission" date="2018-09" db="EMBL/GenBank/DDBJ databases">
        <title>Genome sequencing of Nocardioides immobilis CCTCC AB 2017083 for comparison to Nocardioides silvaticus.</title>
        <authorList>
            <person name="Li C."/>
            <person name="Wang G."/>
        </authorList>
    </citation>
    <scope>NUCLEOTIDE SEQUENCE [LARGE SCALE GENOMIC DNA]</scope>
    <source>
        <strain evidence="4 5">CCTCC AB 2017083</strain>
    </source>
</reference>
<keyword evidence="5" id="KW-1185">Reference proteome</keyword>
<dbReference type="EMBL" id="QXGH01000036">
    <property type="protein sequence ID" value="RHW24078.1"/>
    <property type="molecule type" value="Genomic_DNA"/>
</dbReference>
<keyword evidence="1" id="KW-0560">Oxidoreductase</keyword>
<organism evidence="4 5">
    <name type="scientific">Nocardioides immobilis</name>
    <dbReference type="NCBI Taxonomy" id="2049295"/>
    <lineage>
        <taxon>Bacteria</taxon>
        <taxon>Bacillati</taxon>
        <taxon>Actinomycetota</taxon>
        <taxon>Actinomycetes</taxon>
        <taxon>Propionibacteriales</taxon>
        <taxon>Nocardioidaceae</taxon>
        <taxon>Nocardioides</taxon>
    </lineage>
</organism>
<dbReference type="PRINTS" id="PR00420">
    <property type="entry name" value="RNGMNOXGNASE"/>
</dbReference>
<proteinExistence type="predicted"/>
<dbReference type="InterPro" id="IPR002938">
    <property type="entry name" value="FAD-bd"/>
</dbReference>
<name>A0A417XUC7_9ACTN</name>